<dbReference type="InterPro" id="IPR007831">
    <property type="entry name" value="T2SS_GspE_N"/>
</dbReference>
<protein>
    <submittedName>
        <fullName evidence="5">Type II/IV secretion system protein</fullName>
    </submittedName>
</protein>
<feature type="domain" description="Bacterial type II secretion system protein E" evidence="4">
    <location>
        <begin position="377"/>
        <end position="391"/>
    </location>
</feature>
<accession>A0ABV2CK88</accession>
<dbReference type="SUPFAM" id="SSF160246">
    <property type="entry name" value="EspE N-terminal domain-like"/>
    <property type="match status" value="1"/>
</dbReference>
<evidence type="ECO:0000256" key="2">
    <source>
        <dbReference type="ARBA" id="ARBA00022741"/>
    </source>
</evidence>
<dbReference type="Gene3D" id="3.40.50.300">
    <property type="entry name" value="P-loop containing nucleotide triphosphate hydrolases"/>
    <property type="match status" value="1"/>
</dbReference>
<dbReference type="InterPro" id="IPR037257">
    <property type="entry name" value="T2SS_E_N_sf"/>
</dbReference>
<dbReference type="EMBL" id="JBEWLZ010000001">
    <property type="protein sequence ID" value="MET1488317.1"/>
    <property type="molecule type" value="Genomic_DNA"/>
</dbReference>
<dbReference type="PANTHER" id="PTHR30258:SF1">
    <property type="entry name" value="PROTEIN TRANSPORT PROTEIN HOFB HOMOLOG"/>
    <property type="match status" value="1"/>
</dbReference>
<dbReference type="Pfam" id="PF05157">
    <property type="entry name" value="MshEN"/>
    <property type="match status" value="1"/>
</dbReference>
<dbReference type="CDD" id="cd01129">
    <property type="entry name" value="PulE-GspE-like"/>
    <property type="match status" value="1"/>
</dbReference>
<keyword evidence="3" id="KW-0067">ATP-binding</keyword>
<dbReference type="PANTHER" id="PTHR30258">
    <property type="entry name" value="TYPE II SECRETION SYSTEM PROTEIN GSPE-RELATED"/>
    <property type="match status" value="1"/>
</dbReference>
<dbReference type="Gene3D" id="3.30.450.90">
    <property type="match status" value="1"/>
</dbReference>
<evidence type="ECO:0000256" key="3">
    <source>
        <dbReference type="ARBA" id="ARBA00022840"/>
    </source>
</evidence>
<dbReference type="InterPro" id="IPR001482">
    <property type="entry name" value="T2SS/T4SS_dom"/>
</dbReference>
<dbReference type="Proteomes" id="UP001548590">
    <property type="component" value="Unassembled WGS sequence"/>
</dbReference>
<dbReference type="RefSeq" id="WP_345926329.1">
    <property type="nucleotide sequence ID" value="NZ_JBDIVF010000003.1"/>
</dbReference>
<organism evidence="5 6">
    <name type="scientific">Uliginosibacterium paludis</name>
    <dbReference type="NCBI Taxonomy" id="1615952"/>
    <lineage>
        <taxon>Bacteria</taxon>
        <taxon>Pseudomonadati</taxon>
        <taxon>Pseudomonadota</taxon>
        <taxon>Betaproteobacteria</taxon>
        <taxon>Rhodocyclales</taxon>
        <taxon>Zoogloeaceae</taxon>
        <taxon>Uliginosibacterium</taxon>
    </lineage>
</organism>
<dbReference type="Pfam" id="PF00437">
    <property type="entry name" value="T2SSE"/>
    <property type="match status" value="1"/>
</dbReference>
<dbReference type="SUPFAM" id="SSF52540">
    <property type="entry name" value="P-loop containing nucleoside triphosphate hydrolases"/>
    <property type="match status" value="1"/>
</dbReference>
<gene>
    <name evidence="5" type="ORF">ABVT11_00655</name>
</gene>
<dbReference type="PROSITE" id="PS00662">
    <property type="entry name" value="T2SP_E"/>
    <property type="match status" value="1"/>
</dbReference>
<comment type="similarity">
    <text evidence="1">Belongs to the GSP E family.</text>
</comment>
<keyword evidence="2" id="KW-0547">Nucleotide-binding</keyword>
<evidence type="ECO:0000259" key="4">
    <source>
        <dbReference type="PROSITE" id="PS00662"/>
    </source>
</evidence>
<name>A0ABV2CK88_9RHOO</name>
<comment type="caution">
    <text evidence="5">The sequence shown here is derived from an EMBL/GenBank/DDBJ whole genome shotgun (WGS) entry which is preliminary data.</text>
</comment>
<sequence length="560" mass="60906">MTASLMIETETLLRAREAVLASGRHLVAELEGITRMEAREVVRALAARFHYPVIETSEMLDMLTAFDLMPLGKAQGRGCAILRDKSDQKRLIAVISDPFDADLQVWLESATGKALNYRLALPADIQAYLSRQEASMRAIDGLITTDPAAAADGKALESLSFASVSDAASPAVKLVNSTLYDALRQGVSDIHLESTPQGMVSKYRIDGVLDLVTTIPGVALAEQVISRIKVLSELDIAERRVPQDGSFRVEALGREIDLRVSIMPSIHGEDAVIRILDKQAMVEAHGGLTLDAAGFDPDTLATLRRLVVEPYGMVLVTGPTGSGKTTTLYAALSEINHGRDKIITIEDPVEYQLPGILQIPVNDKKGLTFARGLRSILRHDPDKIMVGEIRDKETAEIAVQSALTGHLVLSTVHANNVYDVFGRFHHIGVDLYSFVSALNGVIAQRLVRMNCRHCSVSYRPTDAELADAGLTPAAVEKYVFMRGVGCGDCRGSGYRGRKAVAEVLTMNPEIAELIVERRSVRQIMEAAKRNGTRSLYEDALALVANGETTLEEVRRVTLAA</sequence>
<dbReference type="InterPro" id="IPR027417">
    <property type="entry name" value="P-loop_NTPase"/>
</dbReference>
<evidence type="ECO:0000313" key="5">
    <source>
        <dbReference type="EMBL" id="MET1488317.1"/>
    </source>
</evidence>
<evidence type="ECO:0000313" key="6">
    <source>
        <dbReference type="Proteomes" id="UP001548590"/>
    </source>
</evidence>
<reference evidence="5 6" key="1">
    <citation type="submission" date="2024-07" db="EMBL/GenBank/DDBJ databases">
        <title>Uliginosibacterium paludis KCTC:42655.</title>
        <authorList>
            <person name="Kim M.K."/>
        </authorList>
    </citation>
    <scope>NUCLEOTIDE SEQUENCE [LARGE SCALE GENOMIC DNA]</scope>
    <source>
        <strain evidence="5 6">KCTC 42655</strain>
    </source>
</reference>
<keyword evidence="6" id="KW-1185">Reference proteome</keyword>
<evidence type="ECO:0000256" key="1">
    <source>
        <dbReference type="ARBA" id="ARBA00006611"/>
    </source>
</evidence>
<proteinExistence type="inferred from homology"/>